<dbReference type="NCBIfam" id="TIGR04101">
    <property type="entry name" value="CCGSCS"/>
    <property type="match status" value="1"/>
</dbReference>
<gene>
    <name evidence="2" type="ORF">C7H09_19350</name>
</gene>
<organism evidence="2 3">
    <name type="scientific">Marinobacter fuscus</name>
    <dbReference type="NCBI Taxonomy" id="2109942"/>
    <lineage>
        <taxon>Bacteria</taxon>
        <taxon>Pseudomonadati</taxon>
        <taxon>Pseudomonadota</taxon>
        <taxon>Gammaproteobacteria</taxon>
        <taxon>Pseudomonadales</taxon>
        <taxon>Marinobacteraceae</taxon>
        <taxon>Marinobacter</taxon>
    </lineage>
</organism>
<feature type="compositionally biased region" description="Gly residues" evidence="1">
    <location>
        <begin position="41"/>
        <end position="51"/>
    </location>
</feature>
<sequence>MKKLFQKLFKKDETENKAGAVQQAEPANTNDTKQQDKPKSHGGGTCCGSCS</sequence>
<proteinExistence type="predicted"/>
<dbReference type="InterPro" id="IPR026481">
    <property type="entry name" value="CCGSCS"/>
</dbReference>
<evidence type="ECO:0000256" key="1">
    <source>
        <dbReference type="SAM" id="MobiDB-lite"/>
    </source>
</evidence>
<keyword evidence="3" id="KW-1185">Reference proteome</keyword>
<dbReference type="Proteomes" id="UP000239866">
    <property type="component" value="Unassembled WGS sequence"/>
</dbReference>
<dbReference type="AlphaFoldDB" id="A0A2T1K314"/>
<feature type="region of interest" description="Disordered" evidence="1">
    <location>
        <begin position="1"/>
        <end position="51"/>
    </location>
</feature>
<dbReference type="RefSeq" id="WP_106765694.1">
    <property type="nucleotide sequence ID" value="NZ_PXNP01000111.1"/>
</dbReference>
<reference evidence="2 3" key="1">
    <citation type="submission" date="2018-03" db="EMBL/GenBank/DDBJ databases">
        <title>Marinobacter brunus sp. nov., a marine bacterium of Gamma-proteobacteria isolated from the surface seawater of the South China Sea.</title>
        <authorList>
            <person name="Cheng H."/>
            <person name="Wu Y.-H."/>
            <person name="Xamxidin M."/>
            <person name="Xu X.-W."/>
        </authorList>
    </citation>
    <scope>NUCLEOTIDE SEQUENCE [LARGE SCALE GENOMIC DNA]</scope>
    <source>
        <strain evidence="2 3">NH169-3</strain>
    </source>
</reference>
<dbReference type="EMBL" id="PXNP01000111">
    <property type="protein sequence ID" value="PSF04539.1"/>
    <property type="molecule type" value="Genomic_DNA"/>
</dbReference>
<accession>A0A2T1K314</accession>
<evidence type="ECO:0000313" key="3">
    <source>
        <dbReference type="Proteomes" id="UP000239866"/>
    </source>
</evidence>
<name>A0A2T1K314_9GAMM</name>
<comment type="caution">
    <text evidence="2">The sequence shown here is derived from an EMBL/GenBank/DDBJ whole genome shotgun (WGS) entry which is preliminary data.</text>
</comment>
<protein>
    <submittedName>
        <fullName evidence="2">CCGSCS motif protein</fullName>
    </submittedName>
</protein>
<evidence type="ECO:0000313" key="2">
    <source>
        <dbReference type="EMBL" id="PSF04539.1"/>
    </source>
</evidence>